<evidence type="ECO:0000256" key="8">
    <source>
        <dbReference type="ARBA" id="ARBA00022692"/>
    </source>
</evidence>
<keyword evidence="12 15" id="KW-0472">Membrane</keyword>
<dbReference type="PANTHER" id="PTHR11214:SF3">
    <property type="entry name" value="BETA-1,3-GALACTOSYLTRANSFERASE 6"/>
    <property type="match status" value="1"/>
</dbReference>
<dbReference type="KEGG" id="lak:106161537"/>
<organism evidence="16 17">
    <name type="scientific">Lingula anatina</name>
    <name type="common">Brachiopod</name>
    <name type="synonym">Lingula unguis</name>
    <dbReference type="NCBI Taxonomy" id="7574"/>
    <lineage>
        <taxon>Eukaryota</taxon>
        <taxon>Metazoa</taxon>
        <taxon>Spiralia</taxon>
        <taxon>Lophotrochozoa</taxon>
        <taxon>Brachiopoda</taxon>
        <taxon>Linguliformea</taxon>
        <taxon>Lingulata</taxon>
        <taxon>Lingulida</taxon>
        <taxon>Linguloidea</taxon>
        <taxon>Lingulidae</taxon>
        <taxon>Lingula</taxon>
    </lineage>
</organism>
<evidence type="ECO:0000256" key="6">
    <source>
        <dbReference type="ARBA" id="ARBA00022676"/>
    </source>
</evidence>
<proteinExistence type="inferred from homology"/>
<evidence type="ECO:0000256" key="15">
    <source>
        <dbReference type="RuleBase" id="RU363063"/>
    </source>
</evidence>
<dbReference type="FunFam" id="3.90.550.50:FF:000018">
    <property type="entry name" value="Hexosyltransferase"/>
    <property type="match status" value="1"/>
</dbReference>
<dbReference type="GO" id="GO:0006493">
    <property type="term" value="P:protein O-linked glycosylation"/>
    <property type="evidence" value="ECO:0007669"/>
    <property type="project" value="TreeGrafter"/>
</dbReference>
<evidence type="ECO:0000256" key="14">
    <source>
        <dbReference type="ARBA" id="ARBA00023211"/>
    </source>
</evidence>
<dbReference type="STRING" id="7574.A0A1S3I6U7"/>
<accession>A0A1S3I6U7</accession>
<evidence type="ECO:0000256" key="5">
    <source>
        <dbReference type="ARBA" id="ARBA00008661"/>
    </source>
</evidence>
<evidence type="ECO:0000256" key="1">
    <source>
        <dbReference type="ARBA" id="ARBA00001936"/>
    </source>
</evidence>
<dbReference type="Gene3D" id="3.90.550.50">
    <property type="match status" value="1"/>
</dbReference>
<evidence type="ECO:0000256" key="3">
    <source>
        <dbReference type="ARBA" id="ARBA00004840"/>
    </source>
</evidence>
<evidence type="ECO:0000313" key="20">
    <source>
        <dbReference type="RefSeq" id="XP_013393985.1"/>
    </source>
</evidence>
<keyword evidence="6 15" id="KW-0328">Glycosyltransferase</keyword>
<dbReference type="RefSeq" id="XP_013393984.1">
    <property type="nucleotide sequence ID" value="XM_013538530.1"/>
</dbReference>
<evidence type="ECO:0000256" key="7">
    <source>
        <dbReference type="ARBA" id="ARBA00022679"/>
    </source>
</evidence>
<evidence type="ECO:0000313" key="17">
    <source>
        <dbReference type="RefSeq" id="XP_013393982.1"/>
    </source>
</evidence>
<feature type="transmembrane region" description="Helical" evidence="15">
    <location>
        <begin position="21"/>
        <end position="44"/>
    </location>
</feature>
<dbReference type="Proteomes" id="UP000085678">
    <property type="component" value="Unplaced"/>
</dbReference>
<keyword evidence="14" id="KW-0464">Manganese</keyword>
<evidence type="ECO:0000256" key="2">
    <source>
        <dbReference type="ARBA" id="ARBA00004323"/>
    </source>
</evidence>
<dbReference type="AlphaFoldDB" id="A0A1S3I6U7"/>
<keyword evidence="16" id="KW-1185">Reference proteome</keyword>
<dbReference type="OMA" id="HVYRWHD"/>
<dbReference type="PANTHER" id="PTHR11214">
    <property type="entry name" value="BETA-1,3-N-ACETYLGLUCOSAMINYLTRANSFERASE"/>
    <property type="match status" value="1"/>
</dbReference>
<evidence type="ECO:0000256" key="11">
    <source>
        <dbReference type="ARBA" id="ARBA00023034"/>
    </source>
</evidence>
<dbReference type="InterPro" id="IPR002659">
    <property type="entry name" value="Glyco_trans_31"/>
</dbReference>
<keyword evidence="13" id="KW-0325">Glycoprotein</keyword>
<evidence type="ECO:0000256" key="4">
    <source>
        <dbReference type="ARBA" id="ARBA00005093"/>
    </source>
</evidence>
<name>A0A1S3I6U7_LINAN</name>
<keyword evidence="11 15" id="KW-0333">Golgi apparatus</keyword>
<evidence type="ECO:0000256" key="9">
    <source>
        <dbReference type="ARBA" id="ARBA00022968"/>
    </source>
</evidence>
<evidence type="ECO:0000256" key="12">
    <source>
        <dbReference type="ARBA" id="ARBA00023136"/>
    </source>
</evidence>
<reference evidence="17 18" key="1">
    <citation type="submission" date="2025-04" db="UniProtKB">
        <authorList>
            <consortium name="RefSeq"/>
        </authorList>
    </citation>
    <scope>IDENTIFICATION</scope>
    <source>
        <tissue evidence="17 18">Gonads</tissue>
    </source>
</reference>
<dbReference type="RefSeq" id="XP_013393983.1">
    <property type="nucleotide sequence ID" value="XM_013538529.1"/>
</dbReference>
<dbReference type="Pfam" id="PF01762">
    <property type="entry name" value="Galactosyl_T"/>
    <property type="match status" value="1"/>
</dbReference>
<keyword evidence="8 15" id="KW-0812">Transmembrane</keyword>
<evidence type="ECO:0000256" key="10">
    <source>
        <dbReference type="ARBA" id="ARBA00022989"/>
    </source>
</evidence>
<comment type="similarity">
    <text evidence="5 15">Belongs to the glycosyltransferase 31 family.</text>
</comment>
<comment type="cofactor">
    <cofactor evidence="1">
        <name>Mn(2+)</name>
        <dbReference type="ChEBI" id="CHEBI:29035"/>
    </cofactor>
</comment>
<keyword evidence="9 15" id="KW-0735">Signal-anchor</keyword>
<sequence>MHATKSPKRFTTHLNRHAPTILICGIFLFFSGLLYMSFCGMPAERSAQSPALGEKNQNSKHVEMHNKMLSAFMVVAILTGRQNRERRDMIRQTWLSNVTKDIVPYFVIGTKDLTPEEMSHLKLENKKTNDLLLLPDVHDAYEKLADKVLQMYIWLDANVHFHYIFKGDDDTFARVDVIAEELKRKKQQRLYWGFFSGRAHVYRRGKWAEKEWVLCDRYLPYALGGGYILSSDLIHYIANSANYLQKFKSEDVSVGAWLAPVELNRVHDTRFDTEYKSRGCSNKYIVTHKQTTELMKQKFASIQMSGRLCKKEVKLRNSYEYDWEALPSQCCTRTNNTNIP</sequence>
<evidence type="ECO:0000256" key="13">
    <source>
        <dbReference type="ARBA" id="ARBA00023180"/>
    </source>
</evidence>
<keyword evidence="10 15" id="KW-1133">Transmembrane helix</keyword>
<dbReference type="OrthoDB" id="1158011at2759"/>
<comment type="pathway">
    <text evidence="3">Glycan metabolism; chondroitin sulfate biosynthesis.</text>
</comment>
<gene>
    <name evidence="17 18 19 20" type="primary">LOC106161537</name>
</gene>
<dbReference type="EC" id="2.4.1.-" evidence="15"/>
<dbReference type="GeneID" id="106161537"/>
<dbReference type="GO" id="GO:0000139">
    <property type="term" value="C:Golgi membrane"/>
    <property type="evidence" value="ECO:0007669"/>
    <property type="project" value="UniProtKB-SubCell"/>
</dbReference>
<keyword evidence="7" id="KW-0808">Transferase</keyword>
<evidence type="ECO:0000313" key="18">
    <source>
        <dbReference type="RefSeq" id="XP_013393983.1"/>
    </source>
</evidence>
<comment type="pathway">
    <text evidence="4">Glycan metabolism; heparan sulfate biosynthesis.</text>
</comment>
<protein>
    <recommendedName>
        <fullName evidence="15">Hexosyltransferase</fullName>
        <ecNumber evidence="15">2.4.1.-</ecNumber>
    </recommendedName>
</protein>
<dbReference type="RefSeq" id="XP_013393985.1">
    <property type="nucleotide sequence ID" value="XM_013538531.1"/>
</dbReference>
<evidence type="ECO:0000313" key="16">
    <source>
        <dbReference type="Proteomes" id="UP000085678"/>
    </source>
</evidence>
<comment type="subcellular location">
    <subcellularLocation>
        <location evidence="2 15">Golgi apparatus membrane</location>
        <topology evidence="2 15">Single-pass type II membrane protein</topology>
    </subcellularLocation>
</comment>
<dbReference type="RefSeq" id="XP_013393982.1">
    <property type="nucleotide sequence ID" value="XM_013538528.1"/>
</dbReference>
<dbReference type="GO" id="GO:0047220">
    <property type="term" value="F:galactosylxylosylprotein 3-beta-galactosyltransferase activity"/>
    <property type="evidence" value="ECO:0007669"/>
    <property type="project" value="TreeGrafter"/>
</dbReference>
<evidence type="ECO:0000313" key="19">
    <source>
        <dbReference type="RefSeq" id="XP_013393984.1"/>
    </source>
</evidence>
<dbReference type="GO" id="GO:0006024">
    <property type="term" value="P:glycosaminoglycan biosynthetic process"/>
    <property type="evidence" value="ECO:0007669"/>
    <property type="project" value="UniProtKB-ARBA"/>
</dbReference>